<dbReference type="GO" id="GO:0006508">
    <property type="term" value="P:proteolysis"/>
    <property type="evidence" value="ECO:0007669"/>
    <property type="project" value="InterPro"/>
</dbReference>
<dbReference type="InterPro" id="IPR050439">
    <property type="entry name" value="ADAMTS_ADAMTS-like"/>
</dbReference>
<reference evidence="3 4" key="1">
    <citation type="submission" date="2020-02" db="EMBL/GenBank/DDBJ databases">
        <title>A chromosome-scale genome assembly of the black bullhead catfish (Ameiurus melas).</title>
        <authorList>
            <person name="Wen M."/>
            <person name="Zham M."/>
            <person name="Cabau C."/>
            <person name="Klopp C."/>
            <person name="Donnadieu C."/>
            <person name="Roques C."/>
            <person name="Bouchez O."/>
            <person name="Lampietro C."/>
            <person name="Jouanno E."/>
            <person name="Herpin A."/>
            <person name="Louis A."/>
            <person name="Berthelot C."/>
            <person name="Parey E."/>
            <person name="Roest-Crollius H."/>
            <person name="Braasch I."/>
            <person name="Postlethwait J."/>
            <person name="Robinson-Rechavi M."/>
            <person name="Echchiki A."/>
            <person name="Begum T."/>
            <person name="Montfort J."/>
            <person name="Schartl M."/>
            <person name="Bobe J."/>
            <person name="Guiguen Y."/>
        </authorList>
    </citation>
    <scope>NUCLEOTIDE SEQUENCE [LARGE SCALE GENOMIC DNA]</scope>
    <source>
        <strain evidence="3">M_S1</strain>
        <tissue evidence="3">Blood</tissue>
    </source>
</reference>
<dbReference type="Proteomes" id="UP000593565">
    <property type="component" value="Unassembled WGS sequence"/>
</dbReference>
<dbReference type="CDD" id="cd04273">
    <property type="entry name" value="ZnMc_ADAMTS_like"/>
    <property type="match status" value="1"/>
</dbReference>
<gene>
    <name evidence="3" type="ORF">AMELA_G00243060</name>
</gene>
<protein>
    <recommendedName>
        <fullName evidence="2">Peptidase M12B domain-containing protein</fullName>
    </recommendedName>
</protein>
<dbReference type="PROSITE" id="PS50215">
    <property type="entry name" value="ADAM_MEPRO"/>
    <property type="match status" value="1"/>
</dbReference>
<comment type="caution">
    <text evidence="1">Lacks conserved residue(s) required for the propagation of feature annotation.</text>
</comment>
<proteinExistence type="predicted"/>
<evidence type="ECO:0000313" key="4">
    <source>
        <dbReference type="Proteomes" id="UP000593565"/>
    </source>
</evidence>
<name>A0A7J5ZXX1_AMEME</name>
<dbReference type="GO" id="GO:0031012">
    <property type="term" value="C:extracellular matrix"/>
    <property type="evidence" value="ECO:0007669"/>
    <property type="project" value="TreeGrafter"/>
</dbReference>
<organism evidence="3 4">
    <name type="scientific">Ameiurus melas</name>
    <name type="common">Black bullhead</name>
    <name type="synonym">Silurus melas</name>
    <dbReference type="NCBI Taxonomy" id="219545"/>
    <lineage>
        <taxon>Eukaryota</taxon>
        <taxon>Metazoa</taxon>
        <taxon>Chordata</taxon>
        <taxon>Craniata</taxon>
        <taxon>Vertebrata</taxon>
        <taxon>Euteleostomi</taxon>
        <taxon>Actinopterygii</taxon>
        <taxon>Neopterygii</taxon>
        <taxon>Teleostei</taxon>
        <taxon>Ostariophysi</taxon>
        <taxon>Siluriformes</taxon>
        <taxon>Ictaluridae</taxon>
        <taxon>Ameiurus</taxon>
    </lineage>
</organism>
<evidence type="ECO:0000259" key="2">
    <source>
        <dbReference type="PROSITE" id="PS50215"/>
    </source>
</evidence>
<sequence>MLSLPTGVFLIEPVRGHTPTLTHPQQPHVIYRNPAWLSVRSRRSTHTRRDVHAACGVKDSRERSEQIEHERELWEREQRGPGRVLSRRSVSTERWVETMVVADSKMLQYHGNNNVESYIFTVMNMVAGIYHDASIGNAIHIVLVRLILLQSEEKGLKIVHHADSTLTSFCSWQKHLNPQSDTHPAHHDVAVLITRKDICAGKNQPCETLGLSHLSGMCQPHRSCNINEDSGLPVAFTIATKLD</sequence>
<dbReference type="AlphaFoldDB" id="A0A7J5ZXX1"/>
<dbReference type="Gene3D" id="3.40.390.10">
    <property type="entry name" value="Collagenase (Catalytic Domain)"/>
    <property type="match status" value="1"/>
</dbReference>
<accession>A0A7J5ZXX1</accession>
<comment type="caution">
    <text evidence="3">The sequence shown here is derived from an EMBL/GenBank/DDBJ whole genome shotgun (WGS) entry which is preliminary data.</text>
</comment>
<dbReference type="InterPro" id="IPR001590">
    <property type="entry name" value="Peptidase_M12B"/>
</dbReference>
<dbReference type="PANTHER" id="PTHR13723:SF189">
    <property type="entry name" value="A DISINTEGRIN AND METALLOPROTEINASE WITH THROMBOSPONDIN MOTIFS 12"/>
    <property type="match status" value="1"/>
</dbReference>
<evidence type="ECO:0000313" key="3">
    <source>
        <dbReference type="EMBL" id="KAF4074781.1"/>
    </source>
</evidence>
<dbReference type="PANTHER" id="PTHR13723">
    <property type="entry name" value="ADAMTS A DISINTEGRIN AND METALLOPROTEASE WITH THROMBOSPONDIN MOTIFS PROTEASE"/>
    <property type="match status" value="1"/>
</dbReference>
<dbReference type="Pfam" id="PF01421">
    <property type="entry name" value="Reprolysin"/>
    <property type="match status" value="1"/>
</dbReference>
<dbReference type="SUPFAM" id="SSF55486">
    <property type="entry name" value="Metalloproteases ('zincins'), catalytic domain"/>
    <property type="match status" value="1"/>
</dbReference>
<dbReference type="EMBL" id="JAAGNN010000022">
    <property type="protein sequence ID" value="KAF4074781.1"/>
    <property type="molecule type" value="Genomic_DNA"/>
</dbReference>
<feature type="domain" description="Peptidase M12B" evidence="2">
    <location>
        <begin position="94"/>
        <end position="243"/>
    </location>
</feature>
<keyword evidence="4" id="KW-1185">Reference proteome</keyword>
<evidence type="ECO:0000256" key="1">
    <source>
        <dbReference type="PROSITE-ProRule" id="PRU00276"/>
    </source>
</evidence>
<dbReference type="GO" id="GO:0004222">
    <property type="term" value="F:metalloendopeptidase activity"/>
    <property type="evidence" value="ECO:0007669"/>
    <property type="project" value="InterPro"/>
</dbReference>
<dbReference type="GO" id="GO:0030198">
    <property type="term" value="P:extracellular matrix organization"/>
    <property type="evidence" value="ECO:0007669"/>
    <property type="project" value="TreeGrafter"/>
</dbReference>
<dbReference type="InterPro" id="IPR024079">
    <property type="entry name" value="MetalloPept_cat_dom_sf"/>
</dbReference>